<organism evidence="2 3">
    <name type="scientific">Riccia sorocarpa</name>
    <dbReference type="NCBI Taxonomy" id="122646"/>
    <lineage>
        <taxon>Eukaryota</taxon>
        <taxon>Viridiplantae</taxon>
        <taxon>Streptophyta</taxon>
        <taxon>Embryophyta</taxon>
        <taxon>Marchantiophyta</taxon>
        <taxon>Marchantiopsida</taxon>
        <taxon>Marchantiidae</taxon>
        <taxon>Marchantiales</taxon>
        <taxon>Ricciaceae</taxon>
        <taxon>Riccia</taxon>
    </lineage>
</organism>
<dbReference type="EMBL" id="JBJQOH010000007">
    <property type="protein sequence ID" value="KAL3681100.1"/>
    <property type="molecule type" value="Genomic_DNA"/>
</dbReference>
<evidence type="ECO:0000313" key="2">
    <source>
        <dbReference type="EMBL" id="KAL3681100.1"/>
    </source>
</evidence>
<accession>A0ABD3GSP3</accession>
<evidence type="ECO:0000313" key="3">
    <source>
        <dbReference type="Proteomes" id="UP001633002"/>
    </source>
</evidence>
<gene>
    <name evidence="2" type="ORF">R1sor_024056</name>
</gene>
<sequence length="358" mass="40831">MAATGETQRIAFQKYKHFIRAVKRRFLKEQQTCLANELRSDPQSFWSRLRPSSTSHELQTHELTVYLKSLYCLPDAEEMTTVSDAVCTFSEEDIMSLRTGAAKDFNGMNSELLRWGQESLTTHITSLFRKTDTGLSSTHGVIQGCPVSPTLFGVFIDQLFWHLQVEDEMVSMADRFFVPLLIFADDVVVIARSAEELHTRIRGLESFCATTDLNATKLTCSIGRSDAYCLIVKIAVLYGVAIWGPSLARTNWKKIKKVQKQFIRGELGVRTQVPYVLLLSETGRIPLECEGLLQTIQYILQLRIQGEQKISFQAFQISRANGWYAEVCRWSIYWGIDESTWSEASLRERLMDSAVRKL</sequence>
<dbReference type="Proteomes" id="UP001633002">
    <property type="component" value="Unassembled WGS sequence"/>
</dbReference>
<keyword evidence="3" id="KW-1185">Reference proteome</keyword>
<dbReference type="InterPro" id="IPR000477">
    <property type="entry name" value="RT_dom"/>
</dbReference>
<dbReference type="InterPro" id="IPR043502">
    <property type="entry name" value="DNA/RNA_pol_sf"/>
</dbReference>
<proteinExistence type="predicted"/>
<dbReference type="SUPFAM" id="SSF56672">
    <property type="entry name" value="DNA/RNA polymerases"/>
    <property type="match status" value="1"/>
</dbReference>
<feature type="domain" description="Reverse transcriptase" evidence="1">
    <location>
        <begin position="127"/>
        <end position="214"/>
    </location>
</feature>
<name>A0ABD3GSP3_9MARC</name>
<dbReference type="AlphaFoldDB" id="A0ABD3GSP3"/>
<evidence type="ECO:0000259" key="1">
    <source>
        <dbReference type="Pfam" id="PF00078"/>
    </source>
</evidence>
<dbReference type="Pfam" id="PF00078">
    <property type="entry name" value="RVT_1"/>
    <property type="match status" value="1"/>
</dbReference>
<reference evidence="2 3" key="1">
    <citation type="submission" date="2024-09" db="EMBL/GenBank/DDBJ databases">
        <title>Chromosome-scale assembly of Riccia sorocarpa.</title>
        <authorList>
            <person name="Paukszto L."/>
        </authorList>
    </citation>
    <scope>NUCLEOTIDE SEQUENCE [LARGE SCALE GENOMIC DNA]</scope>
    <source>
        <strain evidence="2">LP-2024</strain>
        <tissue evidence="2">Aerial parts of the thallus</tissue>
    </source>
</reference>
<protein>
    <recommendedName>
        <fullName evidence="1">Reverse transcriptase domain-containing protein</fullName>
    </recommendedName>
</protein>
<comment type="caution">
    <text evidence="2">The sequence shown here is derived from an EMBL/GenBank/DDBJ whole genome shotgun (WGS) entry which is preliminary data.</text>
</comment>